<name>A0A3R8LLU1_9BURK</name>
<sequence length="291" mass="33941">MNKHASDPANRPDAPPVRRPSCRISRLAWRLYEELLQPSRLDDYRRLLQNALDAGYEVIDNEQWLHRLRAGQIGPQQKVLVMRHDIDTDPRLSLDWHRIESELGCRASYYFRQSTRDAEVMHILAKAGVHVSYHFEELAEYAKQNRLRSPAAVQEAMPEIQAQFVENLHELRREFGLPMNVVCSHGDWMNRYLKMPNRVLTHDDGLRARAGIISETYDDEVMMPFAAYVSDDDPPTYWARGNPFELIQQGTSPLGILTHPKLWRSHWSSNARELTVRIREALQFKFGKGWK</sequence>
<accession>A0A3R8LLU1</accession>
<dbReference type="EMBL" id="RRUE01000002">
    <property type="protein sequence ID" value="RRN43990.1"/>
    <property type="molecule type" value="Genomic_DNA"/>
</dbReference>
<organism evidence="1 2">
    <name type="scientific">Lautropia dentalis</name>
    <dbReference type="NCBI Taxonomy" id="2490857"/>
    <lineage>
        <taxon>Bacteria</taxon>
        <taxon>Pseudomonadati</taxon>
        <taxon>Pseudomonadota</taxon>
        <taxon>Betaproteobacteria</taxon>
        <taxon>Burkholderiales</taxon>
        <taxon>Burkholderiaceae</taxon>
        <taxon>Lautropia</taxon>
    </lineage>
</organism>
<protein>
    <submittedName>
        <fullName evidence="1">Uncharacterized protein</fullName>
    </submittedName>
</protein>
<keyword evidence="2" id="KW-1185">Reference proteome</keyword>
<evidence type="ECO:0000313" key="2">
    <source>
        <dbReference type="Proteomes" id="UP000270261"/>
    </source>
</evidence>
<dbReference type="AlphaFoldDB" id="A0A3R8LLU1"/>
<dbReference type="RefSeq" id="WP_125096189.1">
    <property type="nucleotide sequence ID" value="NZ_RRUE01000002.1"/>
</dbReference>
<reference evidence="1 2" key="1">
    <citation type="submission" date="2018-11" db="EMBL/GenBank/DDBJ databases">
        <title>Genome sequencing of Lautropia sp. KCOM 2505 (= ChDC F240).</title>
        <authorList>
            <person name="Kook J.-K."/>
            <person name="Park S.-N."/>
            <person name="Lim Y.K."/>
        </authorList>
    </citation>
    <scope>NUCLEOTIDE SEQUENCE [LARGE SCALE GENOMIC DNA]</scope>
    <source>
        <strain evidence="1 2">KCOM 2505</strain>
    </source>
</reference>
<gene>
    <name evidence="1" type="ORF">EHV23_11430</name>
</gene>
<dbReference type="Proteomes" id="UP000270261">
    <property type="component" value="Unassembled WGS sequence"/>
</dbReference>
<comment type="caution">
    <text evidence="1">The sequence shown here is derived from an EMBL/GenBank/DDBJ whole genome shotgun (WGS) entry which is preliminary data.</text>
</comment>
<evidence type="ECO:0000313" key="1">
    <source>
        <dbReference type="EMBL" id="RRN43990.1"/>
    </source>
</evidence>
<dbReference type="OrthoDB" id="3034596at2"/>
<proteinExistence type="predicted"/>